<comment type="similarity">
    <text evidence="2">Belongs to the RmuC family.</text>
</comment>
<dbReference type="OrthoDB" id="370725at2"/>
<name>A0A511RJE1_9DEIN</name>
<sequence length="418" mass="45220">MEPAYTALHLLLTFLLGLALAGALAARRGATWARRERSLVRELERARAELEAERAKNAWIEGAKGELADAFVALSHRNLEQSARSLAERSAELLGRLEDQLGGRLSTHKAELAGLVGPLREHLARLEAQVRALEEKREGAYGRLAEQLRSLAEQQRTLEQATTTLGQALRSSSARGQWGELQLRRVVELAGMAAHVDFDVQVHTPAGRPDLVVRLPGGAVLPVDAKAPLTAYLAALETASDGERAARLNEHARALRARIKELAAKAYWKAFDPAPDLVVVFVPSEAALAAAFEADGRLLDDALAQKVLPAGPVTLVALLKAVAYGWQQQALSENARRIAASGRVLIERLDTLTGALADVGRGLEKSVTAYNRAVGSFQSRLAPALRRFRSDLGEDEGPEPEPLDRALRPPPDQEEPGD</sequence>
<dbReference type="GO" id="GO:0006310">
    <property type="term" value="P:DNA recombination"/>
    <property type="evidence" value="ECO:0007669"/>
    <property type="project" value="UniProtKB-KW"/>
</dbReference>
<gene>
    <name evidence="7" type="ORF">ODE01S_11970</name>
</gene>
<evidence type="ECO:0000313" key="7">
    <source>
        <dbReference type="EMBL" id="GEM89763.1"/>
    </source>
</evidence>
<reference evidence="7 8" key="1">
    <citation type="submission" date="2019-07" db="EMBL/GenBank/DDBJ databases">
        <title>Whole genome shotgun sequence of Oceanithermus desulfurans NBRC 100063.</title>
        <authorList>
            <person name="Hosoyama A."/>
            <person name="Uohara A."/>
            <person name="Ohji S."/>
            <person name="Ichikawa N."/>
        </authorList>
    </citation>
    <scope>NUCLEOTIDE SEQUENCE [LARGE SCALE GENOMIC DNA]</scope>
    <source>
        <strain evidence="7 8">NBRC 100063</strain>
    </source>
</reference>
<proteinExistence type="inferred from homology"/>
<feature type="region of interest" description="Disordered" evidence="6">
    <location>
        <begin position="388"/>
        <end position="418"/>
    </location>
</feature>
<dbReference type="InterPro" id="IPR003798">
    <property type="entry name" value="DNA_recombination_RmuC"/>
</dbReference>
<evidence type="ECO:0000256" key="6">
    <source>
        <dbReference type="SAM" id="MobiDB-lite"/>
    </source>
</evidence>
<dbReference type="PANTHER" id="PTHR30563:SF0">
    <property type="entry name" value="DNA RECOMBINATION PROTEIN RMUC"/>
    <property type="match status" value="1"/>
</dbReference>
<accession>A0A511RJE1</accession>
<dbReference type="EMBL" id="BJXN01000007">
    <property type="protein sequence ID" value="GEM89763.1"/>
    <property type="molecule type" value="Genomic_DNA"/>
</dbReference>
<evidence type="ECO:0000256" key="5">
    <source>
        <dbReference type="SAM" id="Coils"/>
    </source>
</evidence>
<evidence type="ECO:0000256" key="2">
    <source>
        <dbReference type="ARBA" id="ARBA00009840"/>
    </source>
</evidence>
<comment type="caution">
    <text evidence="7">The sequence shown here is derived from an EMBL/GenBank/DDBJ whole genome shotgun (WGS) entry which is preliminary data.</text>
</comment>
<evidence type="ECO:0000256" key="1">
    <source>
        <dbReference type="ARBA" id="ARBA00003416"/>
    </source>
</evidence>
<dbReference type="PANTHER" id="PTHR30563">
    <property type="entry name" value="DNA RECOMBINATION PROTEIN RMUC"/>
    <property type="match status" value="1"/>
</dbReference>
<dbReference type="Proteomes" id="UP000321827">
    <property type="component" value="Unassembled WGS sequence"/>
</dbReference>
<dbReference type="RefSeq" id="WP_147146877.1">
    <property type="nucleotide sequence ID" value="NZ_BJXN01000007.1"/>
</dbReference>
<dbReference type="AlphaFoldDB" id="A0A511RJE1"/>
<keyword evidence="3 5" id="KW-0175">Coiled coil</keyword>
<evidence type="ECO:0000313" key="8">
    <source>
        <dbReference type="Proteomes" id="UP000321827"/>
    </source>
</evidence>
<evidence type="ECO:0008006" key="9">
    <source>
        <dbReference type="Google" id="ProtNLM"/>
    </source>
</evidence>
<protein>
    <recommendedName>
        <fullName evidence="9">DNA recombination protein RmuC</fullName>
    </recommendedName>
</protein>
<evidence type="ECO:0000256" key="3">
    <source>
        <dbReference type="ARBA" id="ARBA00023054"/>
    </source>
</evidence>
<keyword evidence="4" id="KW-0233">DNA recombination</keyword>
<evidence type="ECO:0000256" key="4">
    <source>
        <dbReference type="ARBA" id="ARBA00023172"/>
    </source>
</evidence>
<feature type="coiled-coil region" evidence="5">
    <location>
        <begin position="116"/>
        <end position="164"/>
    </location>
</feature>
<comment type="function">
    <text evidence="1">Involved in DNA recombination.</text>
</comment>
<dbReference type="Pfam" id="PF02646">
    <property type="entry name" value="RmuC"/>
    <property type="match status" value="1"/>
</dbReference>
<organism evidence="7 8">
    <name type="scientific">Oceanithermus desulfurans NBRC 100063</name>
    <dbReference type="NCBI Taxonomy" id="1227550"/>
    <lineage>
        <taxon>Bacteria</taxon>
        <taxon>Thermotogati</taxon>
        <taxon>Deinococcota</taxon>
        <taxon>Deinococci</taxon>
        <taxon>Thermales</taxon>
        <taxon>Thermaceae</taxon>
        <taxon>Oceanithermus</taxon>
    </lineage>
</organism>